<proteinExistence type="predicted"/>
<evidence type="ECO:0000313" key="2">
    <source>
        <dbReference type="Proteomes" id="UP000789405"/>
    </source>
</evidence>
<keyword evidence="2" id="KW-1185">Reference proteome</keyword>
<evidence type="ECO:0000313" key="1">
    <source>
        <dbReference type="EMBL" id="CAG8616341.1"/>
    </source>
</evidence>
<dbReference type="Proteomes" id="UP000789405">
    <property type="component" value="Unassembled WGS sequence"/>
</dbReference>
<comment type="caution">
    <text evidence="1">The sequence shown here is derived from an EMBL/GenBank/DDBJ whole genome shotgun (WGS) entry which is preliminary data.</text>
</comment>
<dbReference type="OrthoDB" id="2417900at2759"/>
<reference evidence="1" key="1">
    <citation type="submission" date="2021-06" db="EMBL/GenBank/DDBJ databases">
        <authorList>
            <person name="Kallberg Y."/>
            <person name="Tangrot J."/>
            <person name="Rosling A."/>
        </authorList>
    </citation>
    <scope>NUCLEOTIDE SEQUENCE</scope>
    <source>
        <strain evidence="1">MA453B</strain>
    </source>
</reference>
<dbReference type="AlphaFoldDB" id="A0A9N9GL29"/>
<sequence length="107" mass="12785">YNNMESEFVYLTFDETCINTDIMELDYVFETFNDYIYNSTTDIIDHIHNRTIDVIELEYTFETLMKIFAYSNSYISQNMILQVYNLISDRHCGFGLLAIALFKNEKR</sequence>
<protein>
    <submittedName>
        <fullName evidence="1">14294_t:CDS:1</fullName>
    </submittedName>
</protein>
<dbReference type="EMBL" id="CAJVPY010004337">
    <property type="protein sequence ID" value="CAG8616341.1"/>
    <property type="molecule type" value="Genomic_DNA"/>
</dbReference>
<gene>
    <name evidence="1" type="ORF">DERYTH_LOCUS8406</name>
</gene>
<organism evidence="1 2">
    <name type="scientific">Dentiscutata erythropus</name>
    <dbReference type="NCBI Taxonomy" id="1348616"/>
    <lineage>
        <taxon>Eukaryota</taxon>
        <taxon>Fungi</taxon>
        <taxon>Fungi incertae sedis</taxon>
        <taxon>Mucoromycota</taxon>
        <taxon>Glomeromycotina</taxon>
        <taxon>Glomeromycetes</taxon>
        <taxon>Diversisporales</taxon>
        <taxon>Gigasporaceae</taxon>
        <taxon>Dentiscutata</taxon>
    </lineage>
</organism>
<accession>A0A9N9GL29</accession>
<name>A0A9N9GL29_9GLOM</name>
<feature type="non-terminal residue" evidence="1">
    <location>
        <position position="107"/>
    </location>
</feature>